<sequence>GTRVHFCENISKMAFLNTLSVHLMFATILVNGMLSAPVPAPDVHYYRYKIDGPVETVKTVKKSSDGVRTVKHDVRDDKRVSGDGSNGIANLGNNCGRGFIERAANDAGKLLTSTANVAESGVNSLTDSGTFLGPVGGAVDTVGEDADNVFDDAVTGANGAIDAAACGIGDIAGALTSGLETGNLVGGAEHAADDFVTGVRDMGEDVVGAVGNAVDNTARDLTNFIDHL</sequence>
<dbReference type="AlphaFoldDB" id="E7D1R9"/>
<dbReference type="EMBL" id="HQ006023">
    <property type="protein sequence ID" value="ADV40313.1"/>
    <property type="molecule type" value="mRNA"/>
</dbReference>
<name>E7D1R9_LATHE</name>
<evidence type="ECO:0000313" key="1">
    <source>
        <dbReference type="EMBL" id="ADV40313.1"/>
    </source>
</evidence>
<feature type="non-terminal residue" evidence="1">
    <location>
        <position position="1"/>
    </location>
</feature>
<protein>
    <submittedName>
        <fullName evidence="1">Uncharacterized protein</fullName>
    </submittedName>
</protein>
<reference evidence="1" key="1">
    <citation type="submission" date="2010-07" db="EMBL/GenBank/DDBJ databases">
        <title>Identification of Proteins Involved in Black Widow Spider Wrapping Silk Fibers.</title>
        <authorList>
            <person name="Nguyen A."/>
            <person name="Verduzco A."/>
            <person name="Vierra C."/>
        </authorList>
    </citation>
    <scope>NUCLEOTIDE SEQUENCE</scope>
</reference>
<proteinExistence type="evidence at transcript level"/>
<accession>E7D1R9</accession>
<organism evidence="1">
    <name type="scientific">Latrodectus hesperus</name>
    <name type="common">Western black widow spider</name>
    <dbReference type="NCBI Taxonomy" id="256737"/>
    <lineage>
        <taxon>Eukaryota</taxon>
        <taxon>Metazoa</taxon>
        <taxon>Ecdysozoa</taxon>
        <taxon>Arthropoda</taxon>
        <taxon>Chelicerata</taxon>
        <taxon>Arachnida</taxon>
        <taxon>Araneae</taxon>
        <taxon>Araneomorphae</taxon>
        <taxon>Entelegynae</taxon>
        <taxon>Araneoidea</taxon>
        <taxon>Theridiidae</taxon>
        <taxon>Latrodectus</taxon>
    </lineage>
</organism>